<comment type="caution">
    <text evidence="2">The sequence shown here is derived from an EMBL/GenBank/DDBJ whole genome shotgun (WGS) entry which is preliminary data.</text>
</comment>
<name>A0ABP1G2A3_9CHLO</name>
<keyword evidence="3" id="KW-1185">Reference proteome</keyword>
<accession>A0ABP1G2A3</accession>
<feature type="region of interest" description="Disordered" evidence="1">
    <location>
        <begin position="91"/>
        <end position="112"/>
    </location>
</feature>
<protein>
    <submittedName>
        <fullName evidence="2">G8769 protein</fullName>
    </submittedName>
</protein>
<evidence type="ECO:0000313" key="2">
    <source>
        <dbReference type="EMBL" id="CAL5225967.1"/>
    </source>
</evidence>
<evidence type="ECO:0000313" key="3">
    <source>
        <dbReference type="Proteomes" id="UP001497392"/>
    </source>
</evidence>
<gene>
    <name evidence="2" type="primary">g8769</name>
    <name evidence="2" type="ORF">VP750_LOCUS7873</name>
</gene>
<organism evidence="2 3">
    <name type="scientific">Coccomyxa viridis</name>
    <dbReference type="NCBI Taxonomy" id="1274662"/>
    <lineage>
        <taxon>Eukaryota</taxon>
        <taxon>Viridiplantae</taxon>
        <taxon>Chlorophyta</taxon>
        <taxon>core chlorophytes</taxon>
        <taxon>Trebouxiophyceae</taxon>
        <taxon>Trebouxiophyceae incertae sedis</taxon>
        <taxon>Coccomyxaceae</taxon>
        <taxon>Coccomyxa</taxon>
    </lineage>
</organism>
<sequence>MQERRQNEAQGSIDEDALAESRRIVGLQPLHEAAEHNLEHALGYGAGVTGEYRKRLAIFEVFAKGVRDYYARIGDDPNAARNVGLNDLADRLLPKQHYPRPRQPHNQGNVRV</sequence>
<evidence type="ECO:0000256" key="1">
    <source>
        <dbReference type="SAM" id="MobiDB-lite"/>
    </source>
</evidence>
<proteinExistence type="predicted"/>
<dbReference type="EMBL" id="CAXHTA020000015">
    <property type="protein sequence ID" value="CAL5225967.1"/>
    <property type="molecule type" value="Genomic_DNA"/>
</dbReference>
<reference evidence="2 3" key="1">
    <citation type="submission" date="2024-06" db="EMBL/GenBank/DDBJ databases">
        <authorList>
            <person name="Kraege A."/>
            <person name="Thomma B."/>
        </authorList>
    </citation>
    <scope>NUCLEOTIDE SEQUENCE [LARGE SCALE GENOMIC DNA]</scope>
</reference>
<dbReference type="Proteomes" id="UP001497392">
    <property type="component" value="Unassembled WGS sequence"/>
</dbReference>